<evidence type="ECO:0000313" key="6">
    <source>
        <dbReference type="Proteomes" id="UP000317316"/>
    </source>
</evidence>
<dbReference type="NCBIfam" id="TIGR00573">
    <property type="entry name" value="dnaq"/>
    <property type="match status" value="1"/>
</dbReference>
<dbReference type="CDD" id="cd06130">
    <property type="entry name" value="DNA_pol_III_epsilon_like"/>
    <property type="match status" value="1"/>
</dbReference>
<evidence type="ECO:0000313" key="5">
    <source>
        <dbReference type="EMBL" id="TQR09733.1"/>
    </source>
</evidence>
<dbReference type="GO" id="GO:0003677">
    <property type="term" value="F:DNA binding"/>
    <property type="evidence" value="ECO:0007669"/>
    <property type="project" value="InterPro"/>
</dbReference>
<keyword evidence="6" id="KW-1185">Reference proteome</keyword>
<dbReference type="GO" id="GO:0008408">
    <property type="term" value="F:3'-5' exonuclease activity"/>
    <property type="evidence" value="ECO:0007669"/>
    <property type="project" value="TreeGrafter"/>
</dbReference>
<evidence type="ECO:0000256" key="1">
    <source>
        <dbReference type="ARBA" id="ARBA00022722"/>
    </source>
</evidence>
<feature type="domain" description="Exonuclease" evidence="4">
    <location>
        <begin position="10"/>
        <end position="173"/>
    </location>
</feature>
<protein>
    <submittedName>
        <fullName evidence="5">DNA polymerase III subunit epsilon</fullName>
    </submittedName>
</protein>
<dbReference type="Proteomes" id="UP000317316">
    <property type="component" value="Unassembled WGS sequence"/>
</dbReference>
<dbReference type="InterPro" id="IPR036397">
    <property type="entry name" value="RNaseH_sf"/>
</dbReference>
<keyword evidence="2" id="KW-0378">Hydrolase</keyword>
<dbReference type="CDD" id="cd17748">
    <property type="entry name" value="BRCT_DNA_ligase_like"/>
    <property type="match status" value="1"/>
</dbReference>
<keyword evidence="3" id="KW-0269">Exonuclease</keyword>
<name>A0A544SX01_9BACI</name>
<comment type="caution">
    <text evidence="5">The sequence shown here is derived from an EMBL/GenBank/DDBJ whole genome shotgun (WGS) entry which is preliminary data.</text>
</comment>
<dbReference type="EMBL" id="VDGH01000012">
    <property type="protein sequence ID" value="TQR09733.1"/>
    <property type="molecule type" value="Genomic_DNA"/>
</dbReference>
<evidence type="ECO:0000259" key="4">
    <source>
        <dbReference type="SMART" id="SM00479"/>
    </source>
</evidence>
<dbReference type="OrthoDB" id="9803913at2"/>
<dbReference type="FunFam" id="3.30.420.10:FF:000045">
    <property type="entry name" value="3'-5' exonuclease DinG"/>
    <property type="match status" value="1"/>
</dbReference>
<evidence type="ECO:0000256" key="2">
    <source>
        <dbReference type="ARBA" id="ARBA00022801"/>
    </source>
</evidence>
<dbReference type="PANTHER" id="PTHR30231:SF42">
    <property type="entry name" value="EXONUCLEASE"/>
    <property type="match status" value="1"/>
</dbReference>
<dbReference type="InterPro" id="IPR012337">
    <property type="entry name" value="RNaseH-like_sf"/>
</dbReference>
<dbReference type="Gene3D" id="3.40.50.10190">
    <property type="entry name" value="BRCT domain"/>
    <property type="match status" value="1"/>
</dbReference>
<dbReference type="InterPro" id="IPR006054">
    <property type="entry name" value="DnaQ"/>
</dbReference>
<dbReference type="AlphaFoldDB" id="A0A544SX01"/>
<dbReference type="SUPFAM" id="SSF52113">
    <property type="entry name" value="BRCT domain"/>
    <property type="match status" value="1"/>
</dbReference>
<dbReference type="InterPro" id="IPR036420">
    <property type="entry name" value="BRCT_dom_sf"/>
</dbReference>
<dbReference type="Pfam" id="PF00533">
    <property type="entry name" value="BRCT"/>
    <property type="match status" value="1"/>
</dbReference>
<dbReference type="GO" id="GO:0003887">
    <property type="term" value="F:DNA-directed DNA polymerase activity"/>
    <property type="evidence" value="ECO:0007669"/>
    <property type="project" value="InterPro"/>
</dbReference>
<keyword evidence="1" id="KW-0540">Nuclease</keyword>
<evidence type="ECO:0000256" key="3">
    <source>
        <dbReference type="ARBA" id="ARBA00022839"/>
    </source>
</evidence>
<dbReference type="GO" id="GO:0005829">
    <property type="term" value="C:cytosol"/>
    <property type="evidence" value="ECO:0007669"/>
    <property type="project" value="TreeGrafter"/>
</dbReference>
<reference evidence="5 6" key="1">
    <citation type="submission" date="2019-05" db="EMBL/GenBank/DDBJ databases">
        <title>Psychrobacillus vulpis sp. nov., a new species isolated from feces of a red fox that inhabits in The Tablas de Daimiel Natural Park, Albacete, Spain.</title>
        <authorList>
            <person name="Rodriguez M."/>
            <person name="Reina J.C."/>
            <person name="Bejar V."/>
            <person name="Llamas I."/>
        </authorList>
    </citation>
    <scope>NUCLEOTIDE SEQUENCE [LARGE SCALE GENOMIC DNA]</scope>
    <source>
        <strain evidence="5 6">NEAU-3TGS17</strain>
    </source>
</reference>
<sequence>MNKARWDKMDFVAIDFETANNVRSSVCSIGIVKVMNGKIKEEVHTLINPLSEFHYYNTKIHGINEYMVQDAPTFEEYWPNFKQFIDNETIIAHNASFDIGVLRDSLKRIHESEPNFQYGCSYRIAKKVWPNLYNHKLSTVANYLSISLRHHDALEDARASALIALEAMKKTQTNSIQELSILHKLKLGSPASANKKTTRARKSSGDAFLQSIMAESAPLNTKHPFYGANIVFTGKMVAMTRPIAAQYATNCGAICKGQVDATTNFLVVGDQDLYKYVQGIKSTKMQKVEALIEKGYPIEIVGEQDFLRLVK</sequence>
<gene>
    <name evidence="5" type="ORF">FG382_18480</name>
</gene>
<dbReference type="GO" id="GO:0006260">
    <property type="term" value="P:DNA replication"/>
    <property type="evidence" value="ECO:0007669"/>
    <property type="project" value="InterPro"/>
</dbReference>
<dbReference type="Gene3D" id="3.30.420.10">
    <property type="entry name" value="Ribonuclease H-like superfamily/Ribonuclease H"/>
    <property type="match status" value="1"/>
</dbReference>
<dbReference type="RefSeq" id="WP_142540374.1">
    <property type="nucleotide sequence ID" value="NZ_VDGH01000012.1"/>
</dbReference>
<organism evidence="5 6">
    <name type="scientific">Psychrobacillus lasiicapitis</name>
    <dbReference type="NCBI Taxonomy" id="1636719"/>
    <lineage>
        <taxon>Bacteria</taxon>
        <taxon>Bacillati</taxon>
        <taxon>Bacillota</taxon>
        <taxon>Bacilli</taxon>
        <taxon>Bacillales</taxon>
        <taxon>Bacillaceae</taxon>
        <taxon>Psychrobacillus</taxon>
    </lineage>
</organism>
<accession>A0A544SX01</accession>
<dbReference type="PANTHER" id="PTHR30231">
    <property type="entry name" value="DNA POLYMERASE III SUBUNIT EPSILON"/>
    <property type="match status" value="1"/>
</dbReference>
<dbReference type="SUPFAM" id="SSF53098">
    <property type="entry name" value="Ribonuclease H-like"/>
    <property type="match status" value="1"/>
</dbReference>
<dbReference type="InterPro" id="IPR013520">
    <property type="entry name" value="Ribonucl_H"/>
</dbReference>
<dbReference type="SMART" id="SM00479">
    <property type="entry name" value="EXOIII"/>
    <property type="match status" value="1"/>
</dbReference>
<proteinExistence type="predicted"/>
<dbReference type="InterPro" id="IPR001357">
    <property type="entry name" value="BRCT_dom"/>
</dbReference>
<dbReference type="Pfam" id="PF00929">
    <property type="entry name" value="RNase_T"/>
    <property type="match status" value="1"/>
</dbReference>